<evidence type="ECO:0000313" key="1">
    <source>
        <dbReference type="EMBL" id="KAJ9635779.1"/>
    </source>
</evidence>
<dbReference type="Proteomes" id="UP001172680">
    <property type="component" value="Unassembled WGS sequence"/>
</dbReference>
<evidence type="ECO:0000313" key="2">
    <source>
        <dbReference type="Proteomes" id="UP001172680"/>
    </source>
</evidence>
<sequence>MTAIKHFPGPGFPDRRSRLLSRRPFTAAPPHLRIYGHLQHPEASAAAQQPSNTPAVDIEAWTEQAVQALATVTISAASPIRGTSALEIPLDDHTHKPEASATPAKAAAAVRPGYPRREPLRRDSLKRREALLKGKEGSRRRQRWENDRLLSNPYAQPPLPGDWEVRPTYPVHAVPYFLAPLWDAEMEARSAARKTKGRQAVKRAGGKEEEAAAKVPKEIREKLKRARGAKGLLQDLEDEVRRFVERWEENQKTMDQDGMVEPDSEDEEIVFVGRNGQMSDMQSPRSSRELLPKDKLVFDSLADDHGASFGRWLVHSIGTYYGLRTWSVTTGNPARREAYVGIKDTRLRARPSIGSSLPPPPHHRAQGSHKPPRPPDIAEQTLRADRLTQHTLTAPISRINRQIDPPTVSAPQDSPAREAALDAARTSLTATLKTLLTLLTLIDTQREEWWASKKETRRKWAEEGAQQKLTGLQVMNLKAADMIGDRRAKVGVFCRWNLDVGSESLEDGGGVTGRVGEGSLGVGG</sequence>
<name>A0ACC2YK96_9PEZI</name>
<organism evidence="1 2">
    <name type="scientific">Coniosporium tulheliwenetii</name>
    <dbReference type="NCBI Taxonomy" id="3383036"/>
    <lineage>
        <taxon>Eukaryota</taxon>
        <taxon>Fungi</taxon>
        <taxon>Dikarya</taxon>
        <taxon>Ascomycota</taxon>
        <taxon>Pezizomycotina</taxon>
        <taxon>Dothideomycetes</taxon>
        <taxon>Dothideomycetes incertae sedis</taxon>
        <taxon>Coniosporium</taxon>
    </lineage>
</organism>
<accession>A0ACC2YK96</accession>
<dbReference type="EMBL" id="JAPDRP010000026">
    <property type="protein sequence ID" value="KAJ9635779.1"/>
    <property type="molecule type" value="Genomic_DNA"/>
</dbReference>
<reference evidence="1" key="1">
    <citation type="submission" date="2022-10" db="EMBL/GenBank/DDBJ databases">
        <title>Culturing micro-colonial fungi from biological soil crusts in the Mojave desert and describing Neophaeococcomyces mojavensis, and introducing the new genera and species Taxawa tesnikishii.</title>
        <authorList>
            <person name="Kurbessoian T."/>
            <person name="Stajich J.E."/>
        </authorList>
    </citation>
    <scope>NUCLEOTIDE SEQUENCE</scope>
    <source>
        <strain evidence="1">JES_115</strain>
    </source>
</reference>
<keyword evidence="2" id="KW-1185">Reference proteome</keyword>
<proteinExistence type="predicted"/>
<protein>
    <submittedName>
        <fullName evidence="1">Uncharacterized protein</fullName>
    </submittedName>
</protein>
<comment type="caution">
    <text evidence="1">The sequence shown here is derived from an EMBL/GenBank/DDBJ whole genome shotgun (WGS) entry which is preliminary data.</text>
</comment>
<gene>
    <name evidence="1" type="ORF">H2199_008131</name>
</gene>